<feature type="compositionally biased region" description="Acidic residues" evidence="4">
    <location>
        <begin position="780"/>
        <end position="791"/>
    </location>
</feature>
<proteinExistence type="inferred from homology"/>
<feature type="region of interest" description="Disordered" evidence="4">
    <location>
        <begin position="128"/>
        <end position="156"/>
    </location>
</feature>
<evidence type="ECO:0000256" key="2">
    <source>
        <dbReference type="ARBA" id="ARBA00022980"/>
    </source>
</evidence>
<feature type="compositionally biased region" description="Low complexity" evidence="4">
    <location>
        <begin position="444"/>
        <end position="456"/>
    </location>
</feature>
<dbReference type="Gene3D" id="3.30.1490.10">
    <property type="match status" value="1"/>
</dbReference>
<feature type="compositionally biased region" description="Basic and acidic residues" evidence="4">
    <location>
        <begin position="973"/>
        <end position="985"/>
    </location>
</feature>
<feature type="compositionally biased region" description="Low complexity" evidence="4">
    <location>
        <begin position="243"/>
        <end position="264"/>
    </location>
</feature>
<feature type="region of interest" description="Disordered" evidence="4">
    <location>
        <begin position="243"/>
        <end position="280"/>
    </location>
</feature>
<feature type="compositionally biased region" description="Low complexity" evidence="4">
    <location>
        <begin position="383"/>
        <end position="408"/>
    </location>
</feature>
<feature type="compositionally biased region" description="Polar residues" evidence="4">
    <location>
        <begin position="504"/>
        <end position="516"/>
    </location>
</feature>
<dbReference type="PROSITE" id="PS50053">
    <property type="entry name" value="UBIQUITIN_2"/>
    <property type="match status" value="1"/>
</dbReference>
<protein>
    <recommendedName>
        <fullName evidence="5">Ubiquitin-like domain-containing protein</fullName>
    </recommendedName>
</protein>
<dbReference type="InterPro" id="IPR035987">
    <property type="entry name" value="Ribosomal_uS8_sf"/>
</dbReference>
<dbReference type="Gene3D" id="3.10.20.90">
    <property type="entry name" value="Phosphatidylinositol 3-kinase Catalytic Subunit, Chain A, domain 1"/>
    <property type="match status" value="1"/>
</dbReference>
<dbReference type="OrthoDB" id="444289at2759"/>
<feature type="region of interest" description="Disordered" evidence="4">
    <location>
        <begin position="662"/>
        <end position="820"/>
    </location>
</feature>
<dbReference type="GO" id="GO:0005840">
    <property type="term" value="C:ribosome"/>
    <property type="evidence" value="ECO:0007669"/>
    <property type="project" value="UniProtKB-KW"/>
</dbReference>
<dbReference type="GO" id="GO:0003735">
    <property type="term" value="F:structural constituent of ribosome"/>
    <property type="evidence" value="ECO:0007669"/>
    <property type="project" value="InterPro"/>
</dbReference>
<dbReference type="SMART" id="SM00213">
    <property type="entry name" value="UBQ"/>
    <property type="match status" value="1"/>
</dbReference>
<feature type="region of interest" description="Disordered" evidence="4">
    <location>
        <begin position="962"/>
        <end position="985"/>
    </location>
</feature>
<comment type="similarity">
    <text evidence="1">Belongs to the universal ribosomal protein uS8 family.</text>
</comment>
<keyword evidence="3" id="KW-0687">Ribonucleoprotein</keyword>
<evidence type="ECO:0000256" key="1">
    <source>
        <dbReference type="ARBA" id="ARBA00006471"/>
    </source>
</evidence>
<feature type="compositionally biased region" description="Low complexity" evidence="4">
    <location>
        <begin position="673"/>
        <end position="710"/>
    </location>
</feature>
<dbReference type="InterPro" id="IPR029071">
    <property type="entry name" value="Ubiquitin-like_domsf"/>
</dbReference>
<evidence type="ECO:0000256" key="3">
    <source>
        <dbReference type="ARBA" id="ARBA00023274"/>
    </source>
</evidence>
<organism evidence="6 7">
    <name type="scientific">Perkinsus chesapeaki</name>
    <name type="common">Clam parasite</name>
    <name type="synonym">Perkinsus andrewsi</name>
    <dbReference type="NCBI Taxonomy" id="330153"/>
    <lineage>
        <taxon>Eukaryota</taxon>
        <taxon>Sar</taxon>
        <taxon>Alveolata</taxon>
        <taxon>Perkinsozoa</taxon>
        <taxon>Perkinsea</taxon>
        <taxon>Perkinsida</taxon>
        <taxon>Perkinsidae</taxon>
        <taxon>Perkinsus</taxon>
    </lineage>
</organism>
<dbReference type="InterPro" id="IPR000626">
    <property type="entry name" value="Ubiquitin-like_dom"/>
</dbReference>
<dbReference type="AlphaFoldDB" id="A0A7J6MNI2"/>
<dbReference type="SUPFAM" id="SSF54236">
    <property type="entry name" value="Ubiquitin-like"/>
    <property type="match status" value="1"/>
</dbReference>
<gene>
    <name evidence="6" type="ORF">FOL47_010968</name>
</gene>
<dbReference type="Proteomes" id="UP000591131">
    <property type="component" value="Unassembled WGS sequence"/>
</dbReference>
<sequence length="985" mass="103619">MQKACEMVTSLLTATAPVQRCPYSNMNVHLLKLLQREGFIRGFVVEGNRINILLKRYQFAPVIRNIQVVSKPSRDIWLLPHELKERTGMNTGTWIMQTPEGFMTHRECIELGVGGKVIFAINNGSQKCQTPTKDTSMGNTNSATVSSATGSPENSAEESDLWVVHVRRMNGVTLTYNINPHTETVSDLMDRIHREAEIDPMLQRLIFRGQVISHEPHKHLDEFLTESGQTVHMVVRPVSTIRNANSSASSTASDTAQQQQQRSSGTNDVPPPQMGNIFSNLLPPGLLSGAAAAGGGAGAQFVLPGEVGGNVGGAPGTAHVVMQSFQLDPMTGQIIGGDQQGGPIPLPFGGLFGPRPPAAAAPRSNGNSAATQGGGTQSPSPPAGDSSASAPRPRSTGAGEEAPGTPEGNAQATSGNGVQDVISGLTQLFGSLASGGQVSGGGTVTTTFTTGNGPTSAARPRSLSARLPGRSAGGAAGTTEPPIRGRPIVSGRRPGRQSAGAARSTASSEGVATDSNRIPVLQHPVVNRGRSVRDEELQHRAEQTPGFPWRTLIDSDTRVDHLMGHLSQLPGPRHYRGSDDLPTFLRNYQRLLLSAAQMVGDVSLMLQSDAASRGADDAEPIPQRQDDLAYLARMLAELTDTSEMMVSVVNRVWCDMFDPEGRGQVRTRDQGEDGAAAAADQTEATSATAEPSVAPSPTGPAGATDAGAPSVQGGAPTLGSSSSERGDDEAAPANAEPSSGRGGRNGGERARPQQSEQSPLIQFLGPQEAGLSSDRRQTDEVDGGECVVDEAPECRQQQEPYTVPEGYVIPLPDTPGSVERPEEDEAFADHHGCDGEVDPTVKARMDRWSSRPGFMPNMLSEARAQAATPFSNGYRDDVAAAGAPPVEGMMADRWSTASARAGMEGSVGAQPPEGLDLQHMNALLESAAERLAHDANYQQLLDPSSDLSVRFPALHTLAEAVAVEGENAPASPVHHEGSSGDEEPH</sequence>
<dbReference type="GO" id="GO:1990904">
    <property type="term" value="C:ribonucleoprotein complex"/>
    <property type="evidence" value="ECO:0007669"/>
    <property type="project" value="UniProtKB-KW"/>
</dbReference>
<feature type="compositionally biased region" description="Polar residues" evidence="4">
    <location>
        <begin position="128"/>
        <end position="154"/>
    </location>
</feature>
<reference evidence="6 7" key="1">
    <citation type="submission" date="2020-04" db="EMBL/GenBank/DDBJ databases">
        <title>Perkinsus chesapeaki whole genome sequence.</title>
        <authorList>
            <person name="Bogema D.R."/>
        </authorList>
    </citation>
    <scope>NUCLEOTIDE SEQUENCE [LARGE SCALE GENOMIC DNA]</scope>
    <source>
        <strain evidence="6">ATCC PRA-425</strain>
    </source>
</reference>
<dbReference type="GO" id="GO:0006412">
    <property type="term" value="P:translation"/>
    <property type="evidence" value="ECO:0007669"/>
    <property type="project" value="InterPro"/>
</dbReference>
<feature type="region of interest" description="Disordered" evidence="4">
    <location>
        <begin position="331"/>
        <end position="417"/>
    </location>
</feature>
<name>A0A7J6MNI2_PERCH</name>
<evidence type="ECO:0000313" key="6">
    <source>
        <dbReference type="EMBL" id="KAF4673122.1"/>
    </source>
</evidence>
<evidence type="ECO:0000313" key="7">
    <source>
        <dbReference type="Proteomes" id="UP000591131"/>
    </source>
</evidence>
<feature type="region of interest" description="Disordered" evidence="4">
    <location>
        <begin position="435"/>
        <end position="519"/>
    </location>
</feature>
<dbReference type="CDD" id="cd17039">
    <property type="entry name" value="Ubl_ubiquitin_like"/>
    <property type="match status" value="1"/>
</dbReference>
<accession>A0A7J6MNI2</accession>
<keyword evidence="7" id="KW-1185">Reference proteome</keyword>
<dbReference type="EMBL" id="JAAPAO010000090">
    <property type="protein sequence ID" value="KAF4673122.1"/>
    <property type="molecule type" value="Genomic_DNA"/>
</dbReference>
<feature type="compositionally biased region" description="Basic and acidic residues" evidence="4">
    <location>
        <begin position="662"/>
        <end position="671"/>
    </location>
</feature>
<dbReference type="Pfam" id="PF00410">
    <property type="entry name" value="Ribosomal_S8"/>
    <property type="match status" value="1"/>
</dbReference>
<dbReference type="InterPro" id="IPR000630">
    <property type="entry name" value="Ribosomal_uS8"/>
</dbReference>
<comment type="caution">
    <text evidence="6">The sequence shown here is derived from an EMBL/GenBank/DDBJ whole genome shotgun (WGS) entry which is preliminary data.</text>
</comment>
<keyword evidence="2" id="KW-0689">Ribosomal protein</keyword>
<dbReference type="SUPFAM" id="SSF56047">
    <property type="entry name" value="Ribosomal protein S8"/>
    <property type="match status" value="1"/>
</dbReference>
<feature type="compositionally biased region" description="Low complexity" evidence="4">
    <location>
        <begin position="360"/>
        <end position="370"/>
    </location>
</feature>
<dbReference type="Pfam" id="PF00240">
    <property type="entry name" value="ubiquitin"/>
    <property type="match status" value="1"/>
</dbReference>
<feature type="domain" description="Ubiquitin-like" evidence="5">
    <location>
        <begin position="182"/>
        <end position="236"/>
    </location>
</feature>
<evidence type="ECO:0000256" key="4">
    <source>
        <dbReference type="SAM" id="MobiDB-lite"/>
    </source>
</evidence>
<evidence type="ECO:0000259" key="5">
    <source>
        <dbReference type="PROSITE" id="PS50053"/>
    </source>
</evidence>